<feature type="coiled-coil region" evidence="4">
    <location>
        <begin position="13"/>
        <end position="40"/>
    </location>
</feature>
<dbReference type="EMBL" id="AP023086">
    <property type="protein sequence ID" value="BCD99259.1"/>
    <property type="molecule type" value="Genomic_DNA"/>
</dbReference>
<organism evidence="6 7">
    <name type="scientific">Marinagarivorans cellulosilyticus</name>
    <dbReference type="NCBI Taxonomy" id="2721545"/>
    <lineage>
        <taxon>Bacteria</taxon>
        <taxon>Pseudomonadati</taxon>
        <taxon>Pseudomonadota</taxon>
        <taxon>Gammaproteobacteria</taxon>
        <taxon>Cellvibrionales</taxon>
        <taxon>Cellvibrionaceae</taxon>
        <taxon>Marinagarivorans</taxon>
    </lineage>
</organism>
<dbReference type="Proteomes" id="UP001320119">
    <property type="component" value="Chromosome"/>
</dbReference>
<evidence type="ECO:0000313" key="7">
    <source>
        <dbReference type="Proteomes" id="UP001320119"/>
    </source>
</evidence>
<dbReference type="AlphaFoldDB" id="A0AAN2BLM7"/>
<evidence type="ECO:0000256" key="3">
    <source>
        <dbReference type="ARBA" id="ARBA00022795"/>
    </source>
</evidence>
<feature type="compositionally biased region" description="Polar residues" evidence="5">
    <location>
        <begin position="154"/>
        <end position="165"/>
    </location>
</feature>
<dbReference type="InterPro" id="IPR036679">
    <property type="entry name" value="FlgN-like_sf"/>
</dbReference>
<dbReference type="KEGG" id="marq:MARGE09_P3460"/>
<proteinExistence type="inferred from homology"/>
<name>A0AAN2BLM7_9GAMM</name>
<keyword evidence="7" id="KW-1185">Reference proteome</keyword>
<feature type="region of interest" description="Disordered" evidence="5">
    <location>
        <begin position="140"/>
        <end position="165"/>
    </location>
</feature>
<dbReference type="Gene3D" id="1.20.58.300">
    <property type="entry name" value="FlgN-like"/>
    <property type="match status" value="1"/>
</dbReference>
<comment type="function">
    <text evidence="1">Required for the efficient initiation of filament assembly.</text>
</comment>
<gene>
    <name evidence="6" type="ORF">MARGE09_P3460</name>
</gene>
<dbReference type="GO" id="GO:0044780">
    <property type="term" value="P:bacterial-type flagellum assembly"/>
    <property type="evidence" value="ECO:0007669"/>
    <property type="project" value="InterPro"/>
</dbReference>
<dbReference type="Pfam" id="PF05130">
    <property type="entry name" value="FlgN"/>
    <property type="match status" value="1"/>
</dbReference>
<evidence type="ECO:0000313" key="6">
    <source>
        <dbReference type="EMBL" id="BCD99259.1"/>
    </source>
</evidence>
<dbReference type="SUPFAM" id="SSF140566">
    <property type="entry name" value="FlgN-like"/>
    <property type="match status" value="1"/>
</dbReference>
<keyword evidence="4" id="KW-0175">Coiled coil</keyword>
<reference evidence="6 7" key="1">
    <citation type="journal article" date="2022" name="IScience">
        <title>An ultrasensitive nanofiber-based assay for enzymatic hydrolysis and deep-sea microbial degradation of cellulose.</title>
        <authorList>
            <person name="Tsudome M."/>
            <person name="Tachioka M."/>
            <person name="Miyazaki M."/>
            <person name="Uchimura K."/>
            <person name="Tsuda M."/>
            <person name="Takaki Y."/>
            <person name="Deguchi S."/>
        </authorList>
    </citation>
    <scope>NUCLEOTIDE SEQUENCE [LARGE SCALE GENOMIC DNA]</scope>
    <source>
        <strain evidence="6 7">GE09</strain>
    </source>
</reference>
<keyword evidence="3" id="KW-1005">Bacterial flagellum biogenesis</keyword>
<sequence length="165" mass="18550">MSFAHPLNNDRLAKSISNDINACQNLLALLEQEREHLKKREIDSLDALIEAKSKLLNQLHQSALTRTQWTSQYQSEAQQSTASSAEQVFSQYAIENGLAEQWQKLQQLFKACQDANEVNGKVMMRSQSTHERLLNILRGQGNNSPLYNGKGAKHNQNSRGTLGEA</sequence>
<keyword evidence="6" id="KW-0969">Cilium</keyword>
<evidence type="ECO:0000256" key="1">
    <source>
        <dbReference type="ARBA" id="ARBA00002397"/>
    </source>
</evidence>
<evidence type="ECO:0000256" key="2">
    <source>
        <dbReference type="ARBA" id="ARBA00007703"/>
    </source>
</evidence>
<comment type="similarity">
    <text evidence="2">Belongs to the FlgN family.</text>
</comment>
<accession>A0AAN2BLM7</accession>
<evidence type="ECO:0000256" key="5">
    <source>
        <dbReference type="SAM" id="MobiDB-lite"/>
    </source>
</evidence>
<keyword evidence="6" id="KW-0966">Cell projection</keyword>
<keyword evidence="6" id="KW-0282">Flagellum</keyword>
<dbReference type="RefSeq" id="WP_236984350.1">
    <property type="nucleotide sequence ID" value="NZ_AP023086.1"/>
</dbReference>
<protein>
    <submittedName>
        <fullName evidence="6">Flagella synthesis protein FlgN</fullName>
    </submittedName>
</protein>
<dbReference type="InterPro" id="IPR007809">
    <property type="entry name" value="FlgN-like"/>
</dbReference>
<evidence type="ECO:0000256" key="4">
    <source>
        <dbReference type="SAM" id="Coils"/>
    </source>
</evidence>